<dbReference type="EMBL" id="MCGR01000067">
    <property type="protein sequence ID" value="ORY63825.1"/>
    <property type="molecule type" value="Genomic_DNA"/>
</dbReference>
<protein>
    <recommendedName>
        <fullName evidence="1">SMP-30/Gluconolactonase/LRE-like region domain-containing protein</fullName>
    </recommendedName>
</protein>
<comment type="caution">
    <text evidence="2">The sequence shown here is derived from an EMBL/GenBank/DDBJ whole genome shotgun (WGS) entry which is preliminary data.</text>
</comment>
<organism evidence="2 3">
    <name type="scientific">Leucosporidium creatinivorum</name>
    <dbReference type="NCBI Taxonomy" id="106004"/>
    <lineage>
        <taxon>Eukaryota</taxon>
        <taxon>Fungi</taxon>
        <taxon>Dikarya</taxon>
        <taxon>Basidiomycota</taxon>
        <taxon>Pucciniomycotina</taxon>
        <taxon>Microbotryomycetes</taxon>
        <taxon>Leucosporidiales</taxon>
        <taxon>Leucosporidium</taxon>
    </lineage>
</organism>
<dbReference type="PANTHER" id="PTHR47064">
    <property type="entry name" value="PUTATIVE (AFU_ORTHOLOGUE AFUA_1G08990)-RELATED"/>
    <property type="match status" value="1"/>
</dbReference>
<dbReference type="InterPro" id="IPR013658">
    <property type="entry name" value="SGL"/>
</dbReference>
<dbReference type="Gene3D" id="2.120.10.30">
    <property type="entry name" value="TolB, C-terminal domain"/>
    <property type="match status" value="1"/>
</dbReference>
<dbReference type="SUPFAM" id="SSF63829">
    <property type="entry name" value="Calcium-dependent phosphotriesterase"/>
    <property type="match status" value="1"/>
</dbReference>
<feature type="domain" description="SMP-30/Gluconolactonase/LRE-like region" evidence="1">
    <location>
        <begin position="202"/>
        <end position="282"/>
    </location>
</feature>
<dbReference type="Proteomes" id="UP000193467">
    <property type="component" value="Unassembled WGS sequence"/>
</dbReference>
<dbReference type="AlphaFoldDB" id="A0A1Y2DYV6"/>
<dbReference type="PANTHER" id="PTHR47064:SF2">
    <property type="entry name" value="SMP-30_GLUCONOLACTONASE_LRE-LIKE REGION DOMAIN-CONTAINING PROTEIN-RELATED"/>
    <property type="match status" value="1"/>
</dbReference>
<dbReference type="STRING" id="106004.A0A1Y2DYV6"/>
<proteinExistence type="predicted"/>
<dbReference type="InterPro" id="IPR052988">
    <property type="entry name" value="Oryzine_lactonohydrolase"/>
</dbReference>
<keyword evidence="3" id="KW-1185">Reference proteome</keyword>
<name>A0A1Y2DYV6_9BASI</name>
<dbReference type="InParanoid" id="A0A1Y2DYV6"/>
<evidence type="ECO:0000259" key="1">
    <source>
        <dbReference type="Pfam" id="PF08450"/>
    </source>
</evidence>
<feature type="domain" description="SMP-30/Gluconolactonase/LRE-like region" evidence="1">
    <location>
        <begin position="303"/>
        <end position="381"/>
    </location>
</feature>
<evidence type="ECO:0000313" key="3">
    <source>
        <dbReference type="Proteomes" id="UP000193467"/>
    </source>
</evidence>
<sequence length="425" mass="46140">MSTRELPEGVQLCPPSSHAVLPGGFTRSVMTPSYSTPSSTGQRIFPVDPRVPFLATHSSFLSILGPSPKLQLIAASADGRSFAHEAGVWIKETEEVFFTSNLYHDPSPRNQISKIRLDALEEGRSVESSWDDIDPTGEQGCVTGNGATLFGDKLLFCSQGLGVEVPSALVVVDPTPPYAARPILNNYHGRPFNSINDVVVLPASAEHTTDRADTHHAPHTTIWFTDPTYGYAQHYKPTPELPNQVYCFNPTTGDVRVVADGFAMPNGLCFNYEGTKLYVTDTGVVQRMSEAETITKVSARPATIYVYDVVRPEAGADLTAAGPTLHNRRVFAYADNGVPDGIKCDQAGNVYSGCGDGIHVWNSYGTLIGKILIPLDEIPTSLPSEKKEHKERYCANFNFVGNKVFVMAEDRIYVATLAEGVKGAL</sequence>
<evidence type="ECO:0000313" key="2">
    <source>
        <dbReference type="EMBL" id="ORY63825.1"/>
    </source>
</evidence>
<accession>A0A1Y2DYV6</accession>
<reference evidence="2 3" key="1">
    <citation type="submission" date="2016-07" db="EMBL/GenBank/DDBJ databases">
        <title>Pervasive Adenine N6-methylation of Active Genes in Fungi.</title>
        <authorList>
            <consortium name="DOE Joint Genome Institute"/>
            <person name="Mondo S.J."/>
            <person name="Dannebaum R.O."/>
            <person name="Kuo R.C."/>
            <person name="Labutti K."/>
            <person name="Haridas S."/>
            <person name="Kuo A."/>
            <person name="Salamov A."/>
            <person name="Ahrendt S.R."/>
            <person name="Lipzen A."/>
            <person name="Sullivan W."/>
            <person name="Andreopoulos W.B."/>
            <person name="Clum A."/>
            <person name="Lindquist E."/>
            <person name="Daum C."/>
            <person name="Ramamoorthy G.K."/>
            <person name="Gryganskyi A."/>
            <person name="Culley D."/>
            <person name="Magnuson J.K."/>
            <person name="James T.Y."/>
            <person name="O'Malley M.A."/>
            <person name="Stajich J.E."/>
            <person name="Spatafora J.W."/>
            <person name="Visel A."/>
            <person name="Grigoriev I.V."/>
        </authorList>
    </citation>
    <scope>NUCLEOTIDE SEQUENCE [LARGE SCALE GENOMIC DNA]</scope>
    <source>
        <strain evidence="2 3">62-1032</strain>
    </source>
</reference>
<dbReference type="InterPro" id="IPR011042">
    <property type="entry name" value="6-blade_b-propeller_TolB-like"/>
</dbReference>
<dbReference type="Pfam" id="PF08450">
    <property type="entry name" value="SGL"/>
    <property type="match status" value="2"/>
</dbReference>
<gene>
    <name evidence="2" type="ORF">BCR35DRAFT_283212</name>
</gene>
<dbReference type="OrthoDB" id="423498at2759"/>